<dbReference type="AlphaFoldDB" id="A0A4P7GIQ6"/>
<evidence type="ECO:0000313" key="5">
    <source>
        <dbReference type="Proteomes" id="UP000294894"/>
    </source>
</evidence>
<keyword evidence="5" id="KW-1185">Reference proteome</keyword>
<proteinExistence type="predicted"/>
<dbReference type="OrthoDB" id="26872at2"/>
<sequence>MVSVRVSASVLLCAVVLAGCTSTPDAEPEAESGAPVVQLGAPGEENRTLSPDQMESAAPAHTDADVGFMQAMIPHHQQALQMTAMVEKRAADPKIALLAERLEVSQLDEIAQMEDWLVQRGEDVPADGAHSHHHGGHAELMPGMLTRAELARLERSRGEQFDRLFLAYMIRHHQGAVTMVDDLLSSGAGGQEPQAFQVAQHVDSDQRVEISRMQQMLATRSR</sequence>
<keyword evidence="2" id="KW-0732">Signal</keyword>
<organism evidence="4 5">
    <name type="scientific">Nocardioides euryhalodurans</name>
    <dbReference type="NCBI Taxonomy" id="2518370"/>
    <lineage>
        <taxon>Bacteria</taxon>
        <taxon>Bacillati</taxon>
        <taxon>Actinomycetota</taxon>
        <taxon>Actinomycetes</taxon>
        <taxon>Propionibacteriales</taxon>
        <taxon>Nocardioidaceae</taxon>
        <taxon>Nocardioides</taxon>
    </lineage>
</organism>
<evidence type="ECO:0000256" key="1">
    <source>
        <dbReference type="SAM" id="MobiDB-lite"/>
    </source>
</evidence>
<dbReference type="RefSeq" id="WP_135074374.1">
    <property type="nucleotide sequence ID" value="NZ_CP038267.1"/>
</dbReference>
<evidence type="ECO:0000259" key="3">
    <source>
        <dbReference type="Pfam" id="PF03713"/>
    </source>
</evidence>
<dbReference type="KEGG" id="noy:EXE57_04455"/>
<feature type="signal peptide" evidence="2">
    <location>
        <begin position="1"/>
        <end position="18"/>
    </location>
</feature>
<reference evidence="4 5" key="1">
    <citation type="submission" date="2019-03" db="EMBL/GenBank/DDBJ databases">
        <title>Three New Species of Nocardioides, Nocardioides euryhalodurans sp. nov., Nocardioides seonyuensis sp. nov. and Nocardioides eburneoflavus sp. nov., Iolated from Soil.</title>
        <authorList>
            <person name="Roh S.G."/>
            <person name="Lee C."/>
            <person name="Kim M.-K."/>
            <person name="Kim S.B."/>
        </authorList>
    </citation>
    <scope>NUCLEOTIDE SEQUENCE [LARGE SCALE GENOMIC DNA]</scope>
    <source>
        <strain evidence="4 5">MMS17-SY117</strain>
    </source>
</reference>
<feature type="region of interest" description="Disordered" evidence="1">
    <location>
        <begin position="24"/>
        <end position="59"/>
    </location>
</feature>
<feature type="chain" id="PRO_5039640535" evidence="2">
    <location>
        <begin position="19"/>
        <end position="222"/>
    </location>
</feature>
<dbReference type="PANTHER" id="PTHR36933:SF1">
    <property type="entry name" value="SLL0788 PROTEIN"/>
    <property type="match status" value="1"/>
</dbReference>
<protein>
    <submittedName>
        <fullName evidence="4">DUF305 domain-containing protein</fullName>
    </submittedName>
</protein>
<feature type="domain" description="DUF305" evidence="3">
    <location>
        <begin position="65"/>
        <end position="217"/>
    </location>
</feature>
<gene>
    <name evidence="4" type="ORF">EXE57_04455</name>
</gene>
<evidence type="ECO:0000256" key="2">
    <source>
        <dbReference type="SAM" id="SignalP"/>
    </source>
</evidence>
<dbReference type="Pfam" id="PF03713">
    <property type="entry name" value="DUF305"/>
    <property type="match status" value="1"/>
</dbReference>
<name>A0A4P7GIQ6_9ACTN</name>
<accession>A0A4P7GIQ6</accession>
<dbReference type="InterPro" id="IPR005183">
    <property type="entry name" value="DUF305_CopM-like"/>
</dbReference>
<dbReference type="Gene3D" id="1.20.1260.10">
    <property type="match status" value="1"/>
</dbReference>
<evidence type="ECO:0000313" key="4">
    <source>
        <dbReference type="EMBL" id="QBR91599.1"/>
    </source>
</evidence>
<dbReference type="Proteomes" id="UP000294894">
    <property type="component" value="Chromosome"/>
</dbReference>
<dbReference type="InterPro" id="IPR012347">
    <property type="entry name" value="Ferritin-like"/>
</dbReference>
<dbReference type="EMBL" id="CP038267">
    <property type="protein sequence ID" value="QBR91599.1"/>
    <property type="molecule type" value="Genomic_DNA"/>
</dbReference>
<dbReference type="PANTHER" id="PTHR36933">
    <property type="entry name" value="SLL0788 PROTEIN"/>
    <property type="match status" value="1"/>
</dbReference>
<dbReference type="PROSITE" id="PS51257">
    <property type="entry name" value="PROKAR_LIPOPROTEIN"/>
    <property type="match status" value="1"/>
</dbReference>